<dbReference type="PANTHER" id="PTHR38447">
    <property type="entry name" value="TRANSCRIPTION FACTOR YDEB-RELATED"/>
    <property type="match status" value="1"/>
</dbReference>
<dbReference type="InterPro" id="IPR048792">
    <property type="entry name" value="CarD_C"/>
</dbReference>
<dbReference type="AlphaFoldDB" id="A0A328UFZ9"/>
<dbReference type="PANTHER" id="PTHR38447:SF1">
    <property type="entry name" value="RNA POLYMERASE-BINDING TRANSCRIPTION FACTOR CARD"/>
    <property type="match status" value="1"/>
</dbReference>
<evidence type="ECO:0000259" key="1">
    <source>
        <dbReference type="SMART" id="SM01058"/>
    </source>
</evidence>
<reference evidence="2 3" key="1">
    <citation type="submission" date="2018-06" db="EMBL/GenBank/DDBJ databases">
        <title>Noncontiguous genome sequence of Ruminococcaceae bacterium ASD2818.</title>
        <authorList>
            <person name="Chaplin A.V."/>
            <person name="Sokolova S.R."/>
            <person name="Kochetkova T.O."/>
            <person name="Goltsov A.Y."/>
            <person name="Trofimov D.Y."/>
            <person name="Efimov B.A."/>
        </authorList>
    </citation>
    <scope>NUCLEOTIDE SEQUENCE [LARGE SCALE GENOMIC DNA]</scope>
    <source>
        <strain evidence="2 3">ASD2818</strain>
    </source>
</reference>
<keyword evidence="3" id="KW-1185">Reference proteome</keyword>
<accession>A0A328UFZ9</accession>
<dbReference type="GO" id="GO:0009303">
    <property type="term" value="P:rRNA transcription"/>
    <property type="evidence" value="ECO:0007669"/>
    <property type="project" value="TreeGrafter"/>
</dbReference>
<feature type="domain" description="CarD-like/TRCF RNAP-interacting" evidence="1">
    <location>
        <begin position="1"/>
        <end position="103"/>
    </location>
</feature>
<dbReference type="Pfam" id="PF02559">
    <property type="entry name" value="CarD_TRCF_RID"/>
    <property type="match status" value="1"/>
</dbReference>
<sequence length="166" mass="19561">MYGSSGVCRISEICAKKFGGSEVLYYVLKPVYDENSTIYCPVDSPKLKIRQLLSVNEIYRLIQEMPDAQTEWIDNEQQRKEKFSKIVKEGDHRELIKLIRALYFNREEKHRSGKKFYLSDERIMKEAETILHEEFAHVLNIKLEEVVPFIMGELQKQEEARCAQPE</sequence>
<evidence type="ECO:0000313" key="3">
    <source>
        <dbReference type="Proteomes" id="UP000249377"/>
    </source>
</evidence>
<gene>
    <name evidence="2" type="ORF">DPQ25_07105</name>
</gene>
<dbReference type="InterPro" id="IPR052531">
    <property type="entry name" value="CarD-like_regulator"/>
</dbReference>
<dbReference type="Proteomes" id="UP000249377">
    <property type="component" value="Unassembled WGS sequence"/>
</dbReference>
<dbReference type="SMART" id="SM01058">
    <property type="entry name" value="CarD_TRCF"/>
    <property type="match status" value="1"/>
</dbReference>
<dbReference type="InterPro" id="IPR003711">
    <property type="entry name" value="CarD-like/TRCF_RID"/>
</dbReference>
<evidence type="ECO:0000313" key="2">
    <source>
        <dbReference type="EMBL" id="RAQ29340.1"/>
    </source>
</evidence>
<protein>
    <submittedName>
        <fullName evidence="2">CarD family transcriptional regulator</fullName>
    </submittedName>
</protein>
<dbReference type="InterPro" id="IPR042215">
    <property type="entry name" value="CarD-like_C"/>
</dbReference>
<name>A0A328UFZ9_9FIRM</name>
<comment type="caution">
    <text evidence="2">The sequence shown here is derived from an EMBL/GenBank/DDBJ whole genome shotgun (WGS) entry which is preliminary data.</text>
</comment>
<organism evidence="2 3">
    <name type="scientific">Hydrogeniiclostridium mannosilyticum</name>
    <dbReference type="NCBI Taxonomy" id="2764322"/>
    <lineage>
        <taxon>Bacteria</taxon>
        <taxon>Bacillati</taxon>
        <taxon>Bacillota</taxon>
        <taxon>Clostridia</taxon>
        <taxon>Eubacteriales</taxon>
        <taxon>Acutalibacteraceae</taxon>
        <taxon>Hydrogeniiclostridium</taxon>
    </lineage>
</organism>
<dbReference type="Gene3D" id="2.40.10.170">
    <property type="match status" value="1"/>
</dbReference>
<proteinExistence type="predicted"/>
<dbReference type="Gene3D" id="1.20.58.1290">
    <property type="entry name" value="CarD-like, C-terminal domain"/>
    <property type="match status" value="1"/>
</dbReference>
<dbReference type="EMBL" id="QLYR01000003">
    <property type="protein sequence ID" value="RAQ29340.1"/>
    <property type="molecule type" value="Genomic_DNA"/>
</dbReference>
<dbReference type="Pfam" id="PF21095">
    <property type="entry name" value="CarD_C"/>
    <property type="match status" value="1"/>
</dbReference>